<keyword evidence="1 4" id="KW-0328">Glycosyltransferase</keyword>
<dbReference type="EMBL" id="DXDA01000037">
    <property type="protein sequence ID" value="HIY68668.1"/>
    <property type="molecule type" value="Genomic_DNA"/>
</dbReference>
<dbReference type="GO" id="GO:0016758">
    <property type="term" value="F:hexosyltransferase activity"/>
    <property type="evidence" value="ECO:0007669"/>
    <property type="project" value="UniProtKB-ARBA"/>
</dbReference>
<dbReference type="CDD" id="cd00761">
    <property type="entry name" value="Glyco_tranf_GTA_type"/>
    <property type="match status" value="1"/>
</dbReference>
<comment type="caution">
    <text evidence="4">The sequence shown here is derived from an EMBL/GenBank/DDBJ whole genome shotgun (WGS) entry which is preliminary data.</text>
</comment>
<accession>A0A9D1Z0J8</accession>
<dbReference type="PANTHER" id="PTHR22916">
    <property type="entry name" value="GLYCOSYLTRANSFERASE"/>
    <property type="match status" value="1"/>
</dbReference>
<sequence length="332" mass="39117">MLISVIIPVFNAEKYLPTCIESILAQTMPDFELLLINDGSTDNSKAVCDRYASRDARIRVFDCPNRGVSAARNLGLDEARGEFVVFVDSDDWVVPEHLQQFAESGIGEDGIAFTNLFEERPGRRETPRTRIYVMSDRRITTGHNDCMPVIADLLRHRCFGWTWNKMFSRATIERLGLRFDESLHYAEDEVFTILYCAHITHIVTFSRPTYHYRFVPGSLLHRRIEPQTLIRTRLKIIRLFERLGYSNEILYLANRTLFSRLRREMRRCERWNSETSNILAYSILCNWEVLRKYYRPAFCRSFYDRKILLLGRLICSIKSTFWVKLMIKGFHQ</sequence>
<dbReference type="EC" id="2.4.-.-" evidence="4"/>
<evidence type="ECO:0000256" key="1">
    <source>
        <dbReference type="ARBA" id="ARBA00022676"/>
    </source>
</evidence>
<name>A0A9D1Z0J8_9BACT</name>
<evidence type="ECO:0000313" key="4">
    <source>
        <dbReference type="EMBL" id="HIY68668.1"/>
    </source>
</evidence>
<dbReference type="InterPro" id="IPR029044">
    <property type="entry name" value="Nucleotide-diphossugar_trans"/>
</dbReference>
<keyword evidence="2 4" id="KW-0808">Transferase</keyword>
<evidence type="ECO:0000259" key="3">
    <source>
        <dbReference type="Pfam" id="PF00535"/>
    </source>
</evidence>
<evidence type="ECO:0000256" key="2">
    <source>
        <dbReference type="ARBA" id="ARBA00022679"/>
    </source>
</evidence>
<reference evidence="4" key="2">
    <citation type="submission" date="2021-04" db="EMBL/GenBank/DDBJ databases">
        <authorList>
            <person name="Gilroy R."/>
        </authorList>
    </citation>
    <scope>NUCLEOTIDE SEQUENCE</scope>
    <source>
        <strain evidence="4">5134</strain>
    </source>
</reference>
<dbReference type="Proteomes" id="UP000886844">
    <property type="component" value="Unassembled WGS sequence"/>
</dbReference>
<proteinExistence type="predicted"/>
<feature type="domain" description="Glycosyltransferase 2-like" evidence="3">
    <location>
        <begin position="4"/>
        <end position="137"/>
    </location>
</feature>
<organism evidence="4 5">
    <name type="scientific">Candidatus Alistipes intestinigallinarum</name>
    <dbReference type="NCBI Taxonomy" id="2838440"/>
    <lineage>
        <taxon>Bacteria</taxon>
        <taxon>Pseudomonadati</taxon>
        <taxon>Bacteroidota</taxon>
        <taxon>Bacteroidia</taxon>
        <taxon>Bacteroidales</taxon>
        <taxon>Rikenellaceae</taxon>
        <taxon>Alistipes</taxon>
    </lineage>
</organism>
<gene>
    <name evidence="4" type="ORF">H9828_04555</name>
</gene>
<evidence type="ECO:0000313" key="5">
    <source>
        <dbReference type="Proteomes" id="UP000886844"/>
    </source>
</evidence>
<protein>
    <submittedName>
        <fullName evidence="4">Glycosyltransferase</fullName>
        <ecNumber evidence="4">2.4.-.-</ecNumber>
    </submittedName>
</protein>
<dbReference type="AlphaFoldDB" id="A0A9D1Z0J8"/>
<dbReference type="PANTHER" id="PTHR22916:SF51">
    <property type="entry name" value="GLYCOSYLTRANSFERASE EPSH-RELATED"/>
    <property type="match status" value="1"/>
</dbReference>
<dbReference type="Gene3D" id="3.90.550.10">
    <property type="entry name" value="Spore Coat Polysaccharide Biosynthesis Protein SpsA, Chain A"/>
    <property type="match status" value="1"/>
</dbReference>
<dbReference type="Pfam" id="PF00535">
    <property type="entry name" value="Glycos_transf_2"/>
    <property type="match status" value="1"/>
</dbReference>
<dbReference type="InterPro" id="IPR001173">
    <property type="entry name" value="Glyco_trans_2-like"/>
</dbReference>
<dbReference type="SUPFAM" id="SSF53448">
    <property type="entry name" value="Nucleotide-diphospho-sugar transferases"/>
    <property type="match status" value="1"/>
</dbReference>
<reference evidence="4" key="1">
    <citation type="journal article" date="2021" name="PeerJ">
        <title>Extensive microbial diversity within the chicken gut microbiome revealed by metagenomics and culture.</title>
        <authorList>
            <person name="Gilroy R."/>
            <person name="Ravi A."/>
            <person name="Getino M."/>
            <person name="Pursley I."/>
            <person name="Horton D.L."/>
            <person name="Alikhan N.F."/>
            <person name="Baker D."/>
            <person name="Gharbi K."/>
            <person name="Hall N."/>
            <person name="Watson M."/>
            <person name="Adriaenssens E.M."/>
            <person name="Foster-Nyarko E."/>
            <person name="Jarju S."/>
            <person name="Secka A."/>
            <person name="Antonio M."/>
            <person name="Oren A."/>
            <person name="Chaudhuri R.R."/>
            <person name="La Ragione R."/>
            <person name="Hildebrand F."/>
            <person name="Pallen M.J."/>
        </authorList>
    </citation>
    <scope>NUCLEOTIDE SEQUENCE</scope>
    <source>
        <strain evidence="4">5134</strain>
    </source>
</reference>